<keyword evidence="1" id="KW-0614">Plasmid</keyword>
<geneLocation type="plasmid" evidence="1">
    <name>unnamed</name>
</geneLocation>
<organism evidence="1">
    <name type="scientific">Borrelia parkeri SLO</name>
    <dbReference type="NCBI Taxonomy" id="1313294"/>
    <lineage>
        <taxon>Bacteria</taxon>
        <taxon>Pseudomonadati</taxon>
        <taxon>Spirochaetota</taxon>
        <taxon>Spirochaetia</taxon>
        <taxon>Spirochaetales</taxon>
        <taxon>Borreliaceae</taxon>
        <taxon>Borrelia</taxon>
    </lineage>
</organism>
<dbReference type="AlphaFoldDB" id="W5SYA8"/>
<dbReference type="HOGENOM" id="CLU_3266620_0_0_12"/>
<dbReference type="EMBL" id="CP005882">
    <property type="protein sequence ID" value="AHH10056.1"/>
    <property type="molecule type" value="Genomic_DNA"/>
</dbReference>
<proteinExistence type="predicted"/>
<name>W5SYA8_BORPR</name>
<gene>
    <name evidence="1" type="ORF">BPA_0900019</name>
</gene>
<accession>W5SYA8</accession>
<sequence length="41" mass="4758">MGEFEKIANMLKIPFKPKFSNTSYFERDSLKVNLYGGDRGE</sequence>
<protein>
    <submittedName>
        <fullName evidence="1">Terminase large subunit</fullName>
    </submittedName>
</protein>
<reference evidence="1" key="1">
    <citation type="submission" date="2013-04" db="EMBL/GenBank/DDBJ databases">
        <title>Comparative Genomics of Relapsing Fever Spirochetes.</title>
        <authorList>
            <person name="Schwan T.G."/>
            <person name="Raffel S.J."/>
            <person name="Porcella S.F."/>
            <person name="Martens C.A."/>
            <person name="Bruno D.P."/>
            <person name="Ricklefs S.M."/>
            <person name="Barbian K.B."/>
        </authorList>
    </citation>
    <scope>NUCLEOTIDE SEQUENCE</scope>
    <source>
        <strain evidence="1">SLO</strain>
        <plasmid evidence="1">unnamed</plasmid>
    </source>
</reference>
<evidence type="ECO:0000313" key="1">
    <source>
        <dbReference type="EMBL" id="AHH10056.1"/>
    </source>
</evidence>